<comment type="caution">
    <text evidence="6">The sequence shown here is derived from an EMBL/GenBank/DDBJ whole genome shotgun (WGS) entry which is preliminary data.</text>
</comment>
<gene>
    <name evidence="6" type="primary">ERG8_3</name>
    <name evidence="6" type="ORF">MHBO_003211</name>
</gene>
<evidence type="ECO:0000256" key="4">
    <source>
        <dbReference type="ARBA" id="ARBA00022777"/>
    </source>
</evidence>
<dbReference type="SUPFAM" id="SSF55060">
    <property type="entry name" value="GHMP Kinase, C-terminal domain"/>
    <property type="match status" value="1"/>
</dbReference>
<evidence type="ECO:0000313" key="6">
    <source>
        <dbReference type="EMBL" id="MES1921680.1"/>
    </source>
</evidence>
<keyword evidence="4 6" id="KW-0418">Kinase</keyword>
<evidence type="ECO:0000313" key="7">
    <source>
        <dbReference type="Proteomes" id="UP001439008"/>
    </source>
</evidence>
<organism evidence="6 7">
    <name type="scientific">Bonamia ostreae</name>
    <dbReference type="NCBI Taxonomy" id="126728"/>
    <lineage>
        <taxon>Eukaryota</taxon>
        <taxon>Sar</taxon>
        <taxon>Rhizaria</taxon>
        <taxon>Endomyxa</taxon>
        <taxon>Ascetosporea</taxon>
        <taxon>Haplosporida</taxon>
        <taxon>Bonamia</taxon>
    </lineage>
</organism>
<name>A0ABV2APU5_9EUKA</name>
<evidence type="ECO:0000256" key="3">
    <source>
        <dbReference type="ARBA" id="ARBA00022741"/>
    </source>
</evidence>
<keyword evidence="7" id="KW-1185">Reference proteome</keyword>
<sequence length="189" mass="21557">YNFLSLNFDKQKKLLINKNPIENSIKFRFPKNLDIIMGQTEEGSKTTELVEKVLEWRKNQKNDLFWGKIFDCVKIIFQNFQKNPNFANTTNEIKSAFLKMRSLYKKMGILSGVEIEPDSQTKLLDETDKIEGVIGSCVPGAGGYDAIVAIILNDVNTRKNVEKLWTSNNIKILKVGIEKSEGISFDDIC</sequence>
<evidence type="ECO:0000256" key="1">
    <source>
        <dbReference type="ARBA" id="ARBA00005092"/>
    </source>
</evidence>
<reference evidence="6 7" key="1">
    <citation type="journal article" date="2024" name="BMC Biol.">
        <title>Comparative genomics of Ascetosporea gives new insight into the evolutionary basis for animal parasitism in Rhizaria.</title>
        <authorList>
            <person name="Hiltunen Thoren M."/>
            <person name="Onut-Brannstrom I."/>
            <person name="Alfjorden A."/>
            <person name="Peckova H."/>
            <person name="Swords F."/>
            <person name="Hooper C."/>
            <person name="Holzer A.S."/>
            <person name="Bass D."/>
            <person name="Burki F."/>
        </authorList>
    </citation>
    <scope>NUCLEOTIDE SEQUENCE [LARGE SCALE GENOMIC DNA]</scope>
    <source>
        <strain evidence="6">20-A016</strain>
    </source>
</reference>
<comment type="pathway">
    <text evidence="1">Isoprenoid biosynthesis; isopentenyl diphosphate biosynthesis via mevalonate pathway.</text>
</comment>
<evidence type="ECO:0000256" key="5">
    <source>
        <dbReference type="ARBA" id="ARBA00022840"/>
    </source>
</evidence>
<dbReference type="Gene3D" id="3.30.70.890">
    <property type="entry name" value="GHMP kinase, C-terminal domain"/>
    <property type="match status" value="1"/>
</dbReference>
<protein>
    <submittedName>
        <fullName evidence="6">Phosphomevalonate kinase</fullName>
        <ecNumber evidence="6">2.7.4.2</ecNumber>
    </submittedName>
</protein>
<dbReference type="EMBL" id="JBDODL010001624">
    <property type="protein sequence ID" value="MES1921680.1"/>
    <property type="molecule type" value="Genomic_DNA"/>
</dbReference>
<keyword evidence="2 6" id="KW-0808">Transferase</keyword>
<feature type="non-terminal residue" evidence="6">
    <location>
        <position position="1"/>
    </location>
</feature>
<evidence type="ECO:0000256" key="2">
    <source>
        <dbReference type="ARBA" id="ARBA00022679"/>
    </source>
</evidence>
<dbReference type="GO" id="GO:0004631">
    <property type="term" value="F:phosphomevalonate kinase activity"/>
    <property type="evidence" value="ECO:0007669"/>
    <property type="project" value="UniProtKB-EC"/>
</dbReference>
<proteinExistence type="predicted"/>
<accession>A0ABV2APU5</accession>
<dbReference type="InterPro" id="IPR036554">
    <property type="entry name" value="GHMP_kinase_C_sf"/>
</dbReference>
<dbReference type="Proteomes" id="UP001439008">
    <property type="component" value="Unassembled WGS sequence"/>
</dbReference>
<dbReference type="InterPro" id="IPR035102">
    <property type="entry name" value="Phosphomevalonate_kinase"/>
</dbReference>
<keyword evidence="3" id="KW-0547">Nucleotide-binding</keyword>
<dbReference type="PANTHER" id="PTHR31814">
    <property type="match status" value="1"/>
</dbReference>
<dbReference type="EC" id="2.7.4.2" evidence="6"/>
<dbReference type="PANTHER" id="PTHR31814:SF2">
    <property type="entry name" value="PHOSPHOMEVALONATE KINASE"/>
    <property type="match status" value="1"/>
</dbReference>
<keyword evidence="5" id="KW-0067">ATP-binding</keyword>